<dbReference type="Proteomes" id="UP001165565">
    <property type="component" value="Unassembled WGS sequence"/>
</dbReference>
<reference evidence="1" key="1">
    <citation type="submission" date="2022-06" db="EMBL/GenBank/DDBJ databases">
        <title>Sphingomonas sp. nov. isolated from rhizosphere soil of tomato.</title>
        <authorList>
            <person name="Dong H."/>
            <person name="Gao R."/>
        </authorList>
    </citation>
    <scope>NUCLEOTIDE SEQUENCE</scope>
    <source>
        <strain evidence="1">MMSM24</strain>
    </source>
</reference>
<proteinExistence type="predicted"/>
<name>A0AA42CSX6_9SPHN</name>
<organism evidence="1 2">
    <name type="scientific">Sphingomonas lycopersici</name>
    <dbReference type="NCBI Taxonomy" id="2951807"/>
    <lineage>
        <taxon>Bacteria</taxon>
        <taxon>Pseudomonadati</taxon>
        <taxon>Pseudomonadota</taxon>
        <taxon>Alphaproteobacteria</taxon>
        <taxon>Sphingomonadales</taxon>
        <taxon>Sphingomonadaceae</taxon>
        <taxon>Sphingomonas</taxon>
    </lineage>
</organism>
<evidence type="ECO:0000313" key="2">
    <source>
        <dbReference type="Proteomes" id="UP001165565"/>
    </source>
</evidence>
<gene>
    <name evidence="1" type="ORF">NEE01_03260</name>
</gene>
<dbReference type="EMBL" id="JANFAV010000001">
    <property type="protein sequence ID" value="MCW6533796.1"/>
    <property type="molecule type" value="Genomic_DNA"/>
</dbReference>
<keyword evidence="2" id="KW-1185">Reference proteome</keyword>
<dbReference type="AlphaFoldDB" id="A0AA42CSX6"/>
<sequence length="88" mass="9773">MNPLESAARKLCEIAGRDPDEVYAGEGEASGQTWLGWEAHLSGARAVIAAIREPDEILSRAAASDQVVAWGNYREFWRAMIDELLKER</sequence>
<dbReference type="RefSeq" id="WP_179514730.1">
    <property type="nucleotide sequence ID" value="NZ_JANFAV010000001.1"/>
</dbReference>
<evidence type="ECO:0000313" key="1">
    <source>
        <dbReference type="EMBL" id="MCW6533796.1"/>
    </source>
</evidence>
<accession>A0AA42CSX6</accession>
<comment type="caution">
    <text evidence="1">The sequence shown here is derived from an EMBL/GenBank/DDBJ whole genome shotgun (WGS) entry which is preliminary data.</text>
</comment>
<protein>
    <submittedName>
        <fullName evidence="1">Uncharacterized protein</fullName>
    </submittedName>
</protein>